<dbReference type="SUPFAM" id="SSF48317">
    <property type="entry name" value="Acid phosphatase/Vanadium-dependent haloperoxidase"/>
    <property type="match status" value="1"/>
</dbReference>
<keyword evidence="1" id="KW-0812">Transmembrane</keyword>
<dbReference type="Pfam" id="PF01569">
    <property type="entry name" value="PAP2"/>
    <property type="match status" value="1"/>
</dbReference>
<dbReference type="Gene3D" id="1.20.144.10">
    <property type="entry name" value="Phosphatidic acid phosphatase type 2/haloperoxidase"/>
    <property type="match status" value="1"/>
</dbReference>
<dbReference type="KEGG" id="pht:BLM14_21465"/>
<gene>
    <name evidence="4" type="ORF">B5P45_03970</name>
</gene>
<comment type="caution">
    <text evidence="4">The sequence shown here is derived from an EMBL/GenBank/DDBJ whole genome shotgun (WGS) entry which is preliminary data.</text>
</comment>
<evidence type="ECO:0000259" key="2">
    <source>
        <dbReference type="Pfam" id="PF01569"/>
    </source>
</evidence>
<dbReference type="SUPFAM" id="SSF53098">
    <property type="entry name" value="Ribonuclease H-like"/>
    <property type="match status" value="1"/>
</dbReference>
<dbReference type="Pfam" id="PF13683">
    <property type="entry name" value="rve_3"/>
    <property type="match status" value="1"/>
</dbReference>
<reference evidence="4 5" key="1">
    <citation type="journal article" date="2017" name="Int J Environ Stud">
        <title>Does the Miocene-Pliocene relict legume Oxytropis triphylla form nitrogen-fixing nodules with a combination of bacterial strains?</title>
        <authorList>
            <person name="Safronova V."/>
            <person name="Belimov A."/>
            <person name="Sazanova A."/>
            <person name="Kuznetsova I."/>
            <person name="Popova J."/>
            <person name="Andronov E."/>
            <person name="Verkhozina A."/>
            <person name="Tikhonovich I."/>
        </authorList>
    </citation>
    <scope>NUCLEOTIDE SEQUENCE [LARGE SCALE GENOMIC DNA]</scope>
    <source>
        <strain evidence="4 5">Tri-38</strain>
    </source>
</reference>
<organism evidence="4 5">
    <name type="scientific">Phyllobacterium zundukense</name>
    <dbReference type="NCBI Taxonomy" id="1867719"/>
    <lineage>
        <taxon>Bacteria</taxon>
        <taxon>Pseudomonadati</taxon>
        <taxon>Pseudomonadota</taxon>
        <taxon>Alphaproteobacteria</taxon>
        <taxon>Hyphomicrobiales</taxon>
        <taxon>Phyllobacteriaceae</taxon>
        <taxon>Phyllobacterium</taxon>
    </lineage>
</organism>
<dbReference type="InterPro" id="IPR012337">
    <property type="entry name" value="RNaseH-like_sf"/>
</dbReference>
<feature type="domain" description="Integrase catalytic" evidence="3">
    <location>
        <begin position="19"/>
        <end position="59"/>
    </location>
</feature>
<dbReference type="InterPro" id="IPR000326">
    <property type="entry name" value="PAP2/HPO"/>
</dbReference>
<protein>
    <recommendedName>
        <fullName evidence="6">Integrase catalytic domain-containing protein</fullName>
    </recommendedName>
</protein>
<feature type="transmembrane region" description="Helical" evidence="1">
    <location>
        <begin position="134"/>
        <end position="152"/>
    </location>
</feature>
<proteinExistence type="predicted"/>
<evidence type="ECO:0000259" key="3">
    <source>
        <dbReference type="Pfam" id="PF13683"/>
    </source>
</evidence>
<dbReference type="GO" id="GO:0015074">
    <property type="term" value="P:DNA integration"/>
    <property type="evidence" value="ECO:0007669"/>
    <property type="project" value="InterPro"/>
</dbReference>
<dbReference type="Proteomes" id="UP000232163">
    <property type="component" value="Unassembled WGS sequence"/>
</dbReference>
<keyword evidence="1" id="KW-0472">Membrane</keyword>
<keyword evidence="5" id="KW-1185">Reference proteome</keyword>
<feature type="transmembrane region" description="Helical" evidence="1">
    <location>
        <begin position="164"/>
        <end position="180"/>
    </location>
</feature>
<evidence type="ECO:0000313" key="5">
    <source>
        <dbReference type="Proteomes" id="UP000232163"/>
    </source>
</evidence>
<evidence type="ECO:0000313" key="4">
    <source>
        <dbReference type="EMBL" id="PIO46162.1"/>
    </source>
</evidence>
<name>A0A2N9W344_9HYPH</name>
<evidence type="ECO:0008006" key="6">
    <source>
        <dbReference type="Google" id="ProtNLM"/>
    </source>
</evidence>
<accession>A0A2N9W344</accession>
<keyword evidence="1" id="KW-1133">Transmembrane helix</keyword>
<dbReference type="AlphaFoldDB" id="A0A2N9W344"/>
<dbReference type="InterPro" id="IPR001584">
    <property type="entry name" value="Integrase_cat-core"/>
</dbReference>
<evidence type="ECO:0000256" key="1">
    <source>
        <dbReference type="SAM" id="Phobius"/>
    </source>
</evidence>
<sequence length="205" mass="22907">MLPDTHRPKARSSAGTRPLKNRILLENYFFSEDLEAQIAAFVDHYNHRRYHESISNLTPADVYFGRHHPVTKRKDHLYVEPAARRLGVASSLAVLCARNLSARWRMAIYAAAAFVVTMIALSRMYLQAHWPSDVLAGLLFGTGVVSVFAFVIHDRPIAGSVGKMAAILGLVLAIVYPFHVRSSFDTAKIKYANQLQIQAMTTRIG</sequence>
<feature type="transmembrane region" description="Helical" evidence="1">
    <location>
        <begin position="107"/>
        <end position="128"/>
    </location>
</feature>
<dbReference type="EMBL" id="MZMT01000007">
    <property type="protein sequence ID" value="PIO46162.1"/>
    <property type="molecule type" value="Genomic_DNA"/>
</dbReference>
<dbReference type="InterPro" id="IPR036938">
    <property type="entry name" value="PAP2/HPO_sf"/>
</dbReference>
<feature type="domain" description="Phosphatidic acid phosphatase type 2/haloperoxidase" evidence="2">
    <location>
        <begin position="92"/>
        <end position="149"/>
    </location>
</feature>